<dbReference type="EMBL" id="CACVBM020001784">
    <property type="protein sequence ID" value="CAA7059532.1"/>
    <property type="molecule type" value="Genomic_DNA"/>
</dbReference>
<gene>
    <name evidence="2" type="ORF">MERR_LOCUS46768</name>
</gene>
<accession>A0A6D2LHZ8</accession>
<sequence>MGDVFRYAPIKVVVLRHAHEDFLNSISLATTLSLLTCKPPLSWNQLSFVPRCLSSHLRFFVWDDYRGSEEEKQLMRYILANSKGLKEVRITLMSSSFNLEEKEVMLKELKSMSKASFNIDSASV</sequence>
<dbReference type="OrthoDB" id="1104922at2759"/>
<dbReference type="AlphaFoldDB" id="A0A6D2LHZ8"/>
<protein>
    <recommendedName>
        <fullName evidence="1">FBD domain-containing protein</fullName>
    </recommendedName>
</protein>
<dbReference type="InterPro" id="IPR006566">
    <property type="entry name" value="FBD"/>
</dbReference>
<dbReference type="Proteomes" id="UP000467841">
    <property type="component" value="Unassembled WGS sequence"/>
</dbReference>
<evidence type="ECO:0000313" key="3">
    <source>
        <dbReference type="Proteomes" id="UP000467841"/>
    </source>
</evidence>
<organism evidence="2 3">
    <name type="scientific">Microthlaspi erraticum</name>
    <dbReference type="NCBI Taxonomy" id="1685480"/>
    <lineage>
        <taxon>Eukaryota</taxon>
        <taxon>Viridiplantae</taxon>
        <taxon>Streptophyta</taxon>
        <taxon>Embryophyta</taxon>
        <taxon>Tracheophyta</taxon>
        <taxon>Spermatophyta</taxon>
        <taxon>Magnoliopsida</taxon>
        <taxon>eudicotyledons</taxon>
        <taxon>Gunneridae</taxon>
        <taxon>Pentapetalae</taxon>
        <taxon>rosids</taxon>
        <taxon>malvids</taxon>
        <taxon>Brassicales</taxon>
        <taxon>Brassicaceae</taxon>
        <taxon>Coluteocarpeae</taxon>
        <taxon>Microthlaspi</taxon>
    </lineage>
</organism>
<dbReference type="Pfam" id="PF08387">
    <property type="entry name" value="FBD"/>
    <property type="match status" value="1"/>
</dbReference>
<evidence type="ECO:0000259" key="1">
    <source>
        <dbReference type="SMART" id="SM00579"/>
    </source>
</evidence>
<name>A0A6D2LHZ8_9BRAS</name>
<feature type="domain" description="FBD" evidence="1">
    <location>
        <begin position="51"/>
        <end position="118"/>
    </location>
</feature>
<comment type="caution">
    <text evidence="2">The sequence shown here is derived from an EMBL/GenBank/DDBJ whole genome shotgun (WGS) entry which is preliminary data.</text>
</comment>
<keyword evidence="3" id="KW-1185">Reference proteome</keyword>
<reference evidence="2" key="1">
    <citation type="submission" date="2020-01" db="EMBL/GenBank/DDBJ databases">
        <authorList>
            <person name="Mishra B."/>
        </authorList>
    </citation>
    <scope>NUCLEOTIDE SEQUENCE [LARGE SCALE GENOMIC DNA]</scope>
</reference>
<proteinExistence type="predicted"/>
<evidence type="ECO:0000313" key="2">
    <source>
        <dbReference type="EMBL" id="CAA7059532.1"/>
    </source>
</evidence>
<dbReference type="SMART" id="SM00579">
    <property type="entry name" value="FBD"/>
    <property type="match status" value="1"/>
</dbReference>